<comment type="caution">
    <text evidence="1">The sequence shown here is derived from an EMBL/GenBank/DDBJ whole genome shotgun (WGS) entry which is preliminary data.</text>
</comment>
<protein>
    <submittedName>
        <fullName evidence="1">Uncharacterized protein</fullName>
    </submittedName>
</protein>
<dbReference type="SUPFAM" id="SSF82171">
    <property type="entry name" value="DPP6 N-terminal domain-like"/>
    <property type="match status" value="1"/>
</dbReference>
<proteinExistence type="predicted"/>
<accession>A0AAJ0MJT0</accession>
<gene>
    <name evidence="1" type="ORF">B0T25DRAFT_30668</name>
</gene>
<name>A0AAJ0MJT0_9PEZI</name>
<organism evidence="1 2">
    <name type="scientific">Lasiosphaeria hispida</name>
    <dbReference type="NCBI Taxonomy" id="260671"/>
    <lineage>
        <taxon>Eukaryota</taxon>
        <taxon>Fungi</taxon>
        <taxon>Dikarya</taxon>
        <taxon>Ascomycota</taxon>
        <taxon>Pezizomycotina</taxon>
        <taxon>Sordariomycetes</taxon>
        <taxon>Sordariomycetidae</taxon>
        <taxon>Sordariales</taxon>
        <taxon>Lasiosphaeriaceae</taxon>
        <taxon>Lasiosphaeria</taxon>
    </lineage>
</organism>
<dbReference type="InterPro" id="IPR015943">
    <property type="entry name" value="WD40/YVTN_repeat-like_dom_sf"/>
</dbReference>
<keyword evidence="2" id="KW-1185">Reference proteome</keyword>
<reference evidence="1" key="1">
    <citation type="journal article" date="2023" name="Mol. Phylogenet. Evol.">
        <title>Genome-scale phylogeny and comparative genomics of the fungal order Sordariales.</title>
        <authorList>
            <person name="Hensen N."/>
            <person name="Bonometti L."/>
            <person name="Westerberg I."/>
            <person name="Brannstrom I.O."/>
            <person name="Guillou S."/>
            <person name="Cros-Aarteil S."/>
            <person name="Calhoun S."/>
            <person name="Haridas S."/>
            <person name="Kuo A."/>
            <person name="Mondo S."/>
            <person name="Pangilinan J."/>
            <person name="Riley R."/>
            <person name="LaButti K."/>
            <person name="Andreopoulos B."/>
            <person name="Lipzen A."/>
            <person name="Chen C."/>
            <person name="Yan M."/>
            <person name="Daum C."/>
            <person name="Ng V."/>
            <person name="Clum A."/>
            <person name="Steindorff A."/>
            <person name="Ohm R.A."/>
            <person name="Martin F."/>
            <person name="Silar P."/>
            <person name="Natvig D.O."/>
            <person name="Lalanne C."/>
            <person name="Gautier V."/>
            <person name="Ament-Velasquez S.L."/>
            <person name="Kruys A."/>
            <person name="Hutchinson M.I."/>
            <person name="Powell A.J."/>
            <person name="Barry K."/>
            <person name="Miller A.N."/>
            <person name="Grigoriev I.V."/>
            <person name="Debuchy R."/>
            <person name="Gladieux P."/>
            <person name="Hiltunen Thoren M."/>
            <person name="Johannesson H."/>
        </authorList>
    </citation>
    <scope>NUCLEOTIDE SEQUENCE</scope>
    <source>
        <strain evidence="1">CBS 955.72</strain>
    </source>
</reference>
<dbReference type="Gene3D" id="2.130.10.10">
    <property type="entry name" value="YVTN repeat-like/Quinoprotein amine dehydrogenase"/>
    <property type="match status" value="1"/>
</dbReference>
<dbReference type="EMBL" id="JAUIQD010000001">
    <property type="protein sequence ID" value="KAK3363109.1"/>
    <property type="molecule type" value="Genomic_DNA"/>
</dbReference>
<evidence type="ECO:0000313" key="1">
    <source>
        <dbReference type="EMBL" id="KAK3363109.1"/>
    </source>
</evidence>
<dbReference type="AlphaFoldDB" id="A0AAJ0MJT0"/>
<evidence type="ECO:0000313" key="2">
    <source>
        <dbReference type="Proteomes" id="UP001275084"/>
    </source>
</evidence>
<dbReference type="Proteomes" id="UP001275084">
    <property type="component" value="Unassembled WGS sequence"/>
</dbReference>
<reference evidence="1" key="2">
    <citation type="submission" date="2023-06" db="EMBL/GenBank/DDBJ databases">
        <authorList>
            <consortium name="Lawrence Berkeley National Laboratory"/>
            <person name="Haridas S."/>
            <person name="Hensen N."/>
            <person name="Bonometti L."/>
            <person name="Westerberg I."/>
            <person name="Brannstrom I.O."/>
            <person name="Guillou S."/>
            <person name="Cros-Aarteil S."/>
            <person name="Calhoun S."/>
            <person name="Kuo A."/>
            <person name="Mondo S."/>
            <person name="Pangilinan J."/>
            <person name="Riley R."/>
            <person name="Labutti K."/>
            <person name="Andreopoulos B."/>
            <person name="Lipzen A."/>
            <person name="Chen C."/>
            <person name="Yanf M."/>
            <person name="Daum C."/>
            <person name="Ng V."/>
            <person name="Clum A."/>
            <person name="Steindorff A."/>
            <person name="Ohm R."/>
            <person name="Martin F."/>
            <person name="Silar P."/>
            <person name="Natvig D."/>
            <person name="Lalanne C."/>
            <person name="Gautier V."/>
            <person name="Ament-Velasquez S.L."/>
            <person name="Kruys A."/>
            <person name="Hutchinson M.I."/>
            <person name="Powell A.J."/>
            <person name="Barry K."/>
            <person name="Miller A.N."/>
            <person name="Grigoriev I.V."/>
            <person name="Debuchy R."/>
            <person name="Gladieux P."/>
            <person name="Thoren M.H."/>
            <person name="Johannesson H."/>
        </authorList>
    </citation>
    <scope>NUCLEOTIDE SEQUENCE</scope>
    <source>
        <strain evidence="1">CBS 955.72</strain>
    </source>
</reference>
<sequence>MSAMHLVGVGEYPERVFHPNNQCIAFEKENHISVWQPATGRERVFASPYQDPGSDENFKIHGLAVSATGKLVAVWHTMENLKTNVVQPWDIESGAKMGQHRTNLDIRYQPISFSHDSRYLECRSGRFPLLPVGTSEDSLAWSFSSKTDLENTPRARRLRGSL</sequence>